<dbReference type="EMBL" id="CADIKI010000003">
    <property type="protein sequence ID" value="CAB3782397.1"/>
    <property type="molecule type" value="Genomic_DNA"/>
</dbReference>
<accession>A0A6J5FKL2</accession>
<evidence type="ECO:0000256" key="1">
    <source>
        <dbReference type="SAM" id="MobiDB-lite"/>
    </source>
</evidence>
<protein>
    <submittedName>
        <fullName evidence="2">Uncharacterized protein</fullName>
    </submittedName>
</protein>
<proteinExistence type="predicted"/>
<dbReference type="Proteomes" id="UP000494252">
    <property type="component" value="Unassembled WGS sequence"/>
</dbReference>
<organism evidence="2 3">
    <name type="scientific">Paraburkholderia fynbosensis</name>
    <dbReference type="NCBI Taxonomy" id="1200993"/>
    <lineage>
        <taxon>Bacteria</taxon>
        <taxon>Pseudomonadati</taxon>
        <taxon>Pseudomonadota</taxon>
        <taxon>Betaproteobacteria</taxon>
        <taxon>Burkholderiales</taxon>
        <taxon>Burkholderiaceae</taxon>
        <taxon>Paraburkholderia</taxon>
    </lineage>
</organism>
<sequence>MREGKTTSSLQTVVSIDVADSCQWHEAIAGHNQTVDTAGKIGDNFPQRLHPVSGRGYWPNDT</sequence>
<evidence type="ECO:0000313" key="3">
    <source>
        <dbReference type="Proteomes" id="UP000494252"/>
    </source>
</evidence>
<reference evidence="2 3" key="1">
    <citation type="submission" date="2020-04" db="EMBL/GenBank/DDBJ databases">
        <authorList>
            <person name="De Canck E."/>
        </authorList>
    </citation>
    <scope>NUCLEOTIDE SEQUENCE [LARGE SCALE GENOMIC DNA]</scope>
    <source>
        <strain evidence="2 3">LMG 27177</strain>
    </source>
</reference>
<gene>
    <name evidence="2" type="ORF">LMG27177_01238</name>
</gene>
<evidence type="ECO:0000313" key="2">
    <source>
        <dbReference type="EMBL" id="CAB3782397.1"/>
    </source>
</evidence>
<feature type="region of interest" description="Disordered" evidence="1">
    <location>
        <begin position="41"/>
        <end position="62"/>
    </location>
</feature>
<dbReference type="AlphaFoldDB" id="A0A6J5FKL2"/>
<keyword evidence="3" id="KW-1185">Reference proteome</keyword>
<name>A0A6J5FKL2_9BURK</name>